<comment type="caution">
    <text evidence="1">The sequence shown here is derived from an EMBL/GenBank/DDBJ whole genome shotgun (WGS) entry which is preliminary data.</text>
</comment>
<gene>
    <name evidence="1" type="ORF">SDC9_202270</name>
</gene>
<sequence length="108" mass="11300">MAKNACSDIGLPAVGVNQRAICRAGNGVDGEVPSQQILFQRDLRRGVAGEAGVAVSGLALGAGEGIFLTGLRVQEDREILSDLKKSLGEHACRGFTHHHPITIGNRTA</sequence>
<proteinExistence type="predicted"/>
<dbReference type="EMBL" id="VSSQ01122987">
    <property type="protein sequence ID" value="MPN54599.1"/>
    <property type="molecule type" value="Genomic_DNA"/>
</dbReference>
<protein>
    <submittedName>
        <fullName evidence="1">Uncharacterized protein</fullName>
    </submittedName>
</protein>
<organism evidence="1">
    <name type="scientific">bioreactor metagenome</name>
    <dbReference type="NCBI Taxonomy" id="1076179"/>
    <lineage>
        <taxon>unclassified sequences</taxon>
        <taxon>metagenomes</taxon>
        <taxon>ecological metagenomes</taxon>
    </lineage>
</organism>
<evidence type="ECO:0000313" key="1">
    <source>
        <dbReference type="EMBL" id="MPN54599.1"/>
    </source>
</evidence>
<dbReference type="AlphaFoldDB" id="A0A645IVZ6"/>
<name>A0A645IVZ6_9ZZZZ</name>
<accession>A0A645IVZ6</accession>
<reference evidence="1" key="1">
    <citation type="submission" date="2019-08" db="EMBL/GenBank/DDBJ databases">
        <authorList>
            <person name="Kucharzyk K."/>
            <person name="Murdoch R.W."/>
            <person name="Higgins S."/>
            <person name="Loffler F."/>
        </authorList>
    </citation>
    <scope>NUCLEOTIDE SEQUENCE</scope>
</reference>